<reference evidence="2" key="1">
    <citation type="submission" date="2020-10" db="EMBL/GenBank/DDBJ databases">
        <authorList>
            <person name="Castelo-Branco R."/>
            <person name="Eusebio N."/>
            <person name="Adriana R."/>
            <person name="Vieira A."/>
            <person name="Brugerolle De Fraissinette N."/>
            <person name="Rezende De Castro R."/>
            <person name="Schneider M.P."/>
            <person name="Vasconcelos V."/>
            <person name="Leao P.N."/>
        </authorList>
    </citation>
    <scope>NUCLEOTIDE SEQUENCE</scope>
    <source>
        <strain evidence="2">LEGE 07310</strain>
    </source>
</reference>
<accession>A0A8J7DQY3</accession>
<evidence type="ECO:0000256" key="1">
    <source>
        <dbReference type="SAM" id="MobiDB-lite"/>
    </source>
</evidence>
<evidence type="ECO:0000313" key="3">
    <source>
        <dbReference type="Proteomes" id="UP000636505"/>
    </source>
</evidence>
<proteinExistence type="predicted"/>
<protein>
    <submittedName>
        <fullName evidence="2">Uncharacterized protein</fullName>
    </submittedName>
</protein>
<name>A0A8J7DQY3_9CYAN</name>
<dbReference type="RefSeq" id="WP_193906047.1">
    <property type="nucleotide sequence ID" value="NZ_JADEXG010000016.1"/>
</dbReference>
<feature type="region of interest" description="Disordered" evidence="1">
    <location>
        <begin position="1"/>
        <end position="25"/>
    </location>
</feature>
<dbReference type="AlphaFoldDB" id="A0A8J7DQY3"/>
<evidence type="ECO:0000313" key="2">
    <source>
        <dbReference type="EMBL" id="MBE9077359.1"/>
    </source>
</evidence>
<dbReference type="EMBL" id="JADEXG010000016">
    <property type="protein sequence ID" value="MBE9077359.1"/>
    <property type="molecule type" value="Genomic_DNA"/>
</dbReference>
<dbReference type="Proteomes" id="UP000636505">
    <property type="component" value="Unassembled WGS sequence"/>
</dbReference>
<sequence>MPQPSPSASKTVLNFPKRRSSPQPVEDFCKVQPQLLRILHSLSQLEQSRCGALRGRASGR</sequence>
<gene>
    <name evidence="2" type="ORF">IQ241_08625</name>
</gene>
<organism evidence="2 3">
    <name type="scientific">Vasconcelosia minhoensis LEGE 07310</name>
    <dbReference type="NCBI Taxonomy" id="915328"/>
    <lineage>
        <taxon>Bacteria</taxon>
        <taxon>Bacillati</taxon>
        <taxon>Cyanobacteriota</taxon>
        <taxon>Cyanophyceae</taxon>
        <taxon>Nodosilineales</taxon>
        <taxon>Cymatolegaceae</taxon>
        <taxon>Vasconcelosia</taxon>
        <taxon>Vasconcelosia minhoensis</taxon>
    </lineage>
</organism>
<keyword evidence="3" id="KW-1185">Reference proteome</keyword>
<comment type="caution">
    <text evidence="2">The sequence shown here is derived from an EMBL/GenBank/DDBJ whole genome shotgun (WGS) entry which is preliminary data.</text>
</comment>
<feature type="compositionally biased region" description="Polar residues" evidence="1">
    <location>
        <begin position="1"/>
        <end position="12"/>
    </location>
</feature>